<dbReference type="AlphaFoldDB" id="A0A1Q2CQH0"/>
<dbReference type="GO" id="GO:0016747">
    <property type="term" value="F:acyltransferase activity, transferring groups other than amino-acyl groups"/>
    <property type="evidence" value="ECO:0007669"/>
    <property type="project" value="InterPro"/>
</dbReference>
<dbReference type="Proteomes" id="UP000188145">
    <property type="component" value="Chromosome"/>
</dbReference>
<evidence type="ECO:0000256" key="1">
    <source>
        <dbReference type="ARBA" id="ARBA00022679"/>
    </source>
</evidence>
<dbReference type="SUPFAM" id="SSF55729">
    <property type="entry name" value="Acyl-CoA N-acyltransferases (Nat)"/>
    <property type="match status" value="1"/>
</dbReference>
<protein>
    <recommendedName>
        <fullName evidence="3">N-acetyltransferase domain-containing protein</fullName>
    </recommendedName>
</protein>
<dbReference type="Gene3D" id="3.40.630.30">
    <property type="match status" value="1"/>
</dbReference>
<dbReference type="InterPro" id="IPR000182">
    <property type="entry name" value="GNAT_dom"/>
</dbReference>
<dbReference type="PROSITE" id="PS51186">
    <property type="entry name" value="GNAT"/>
    <property type="match status" value="1"/>
</dbReference>
<gene>
    <name evidence="4" type="ORF">BW730_12920</name>
</gene>
<dbReference type="PANTHER" id="PTHR43877">
    <property type="entry name" value="AMINOALKYLPHOSPHONATE N-ACETYLTRANSFERASE-RELATED-RELATED"/>
    <property type="match status" value="1"/>
</dbReference>
<dbReference type="CDD" id="cd04301">
    <property type="entry name" value="NAT_SF"/>
    <property type="match status" value="1"/>
</dbReference>
<dbReference type="OrthoDB" id="9805924at2"/>
<keyword evidence="5" id="KW-1185">Reference proteome</keyword>
<dbReference type="RefSeq" id="WP_077686601.1">
    <property type="nucleotide sequence ID" value="NZ_CP019606.1"/>
</dbReference>
<dbReference type="InterPro" id="IPR016181">
    <property type="entry name" value="Acyl_CoA_acyltransferase"/>
</dbReference>
<evidence type="ECO:0000256" key="2">
    <source>
        <dbReference type="ARBA" id="ARBA00023315"/>
    </source>
</evidence>
<dbReference type="EMBL" id="CP019606">
    <property type="protein sequence ID" value="AQP48270.1"/>
    <property type="molecule type" value="Genomic_DNA"/>
</dbReference>
<proteinExistence type="predicted"/>
<keyword evidence="1" id="KW-0808">Transferase</keyword>
<sequence length="167" mass="18046">MVTLRAMMPDDALPLQEAFAAIGWDKPSAQFERYVAEAEAGDRVCLVAEVDGRLAGYCTLCWESGYPPFRAARIPEIVDLNVLPGFRRRGVATALVDALEREAATRGDTVGLGVGLYADYGPAQRMYVARGYLPDGRGIVYAGQPVEPGASVAIDDDACLMFTRRLA</sequence>
<accession>A0A1Q2CQH0</accession>
<name>A0A1Q2CQH0_9ACTN</name>
<dbReference type="Pfam" id="PF00583">
    <property type="entry name" value="Acetyltransf_1"/>
    <property type="match status" value="1"/>
</dbReference>
<evidence type="ECO:0000313" key="5">
    <source>
        <dbReference type="Proteomes" id="UP000188145"/>
    </source>
</evidence>
<evidence type="ECO:0000259" key="3">
    <source>
        <dbReference type="PROSITE" id="PS51186"/>
    </source>
</evidence>
<evidence type="ECO:0000313" key="4">
    <source>
        <dbReference type="EMBL" id="AQP48270.1"/>
    </source>
</evidence>
<organism evidence="4 5">
    <name type="scientific">Tessaracoccus aquimaris</name>
    <dbReference type="NCBI Taxonomy" id="1332264"/>
    <lineage>
        <taxon>Bacteria</taxon>
        <taxon>Bacillati</taxon>
        <taxon>Actinomycetota</taxon>
        <taxon>Actinomycetes</taxon>
        <taxon>Propionibacteriales</taxon>
        <taxon>Propionibacteriaceae</taxon>
        <taxon>Tessaracoccus</taxon>
    </lineage>
</organism>
<dbReference type="KEGG" id="tes:BW730_12920"/>
<keyword evidence="2" id="KW-0012">Acyltransferase</keyword>
<dbReference type="InterPro" id="IPR050832">
    <property type="entry name" value="Bact_Acetyltransf"/>
</dbReference>
<reference evidence="5" key="1">
    <citation type="submission" date="2017-02" db="EMBL/GenBank/DDBJ databases">
        <title>Tessaracoccus aquaemaris sp. nov., isolated from the intestine of a Korean rockfish, Sebastes schlegelii, in a marine aquaculture pond.</title>
        <authorList>
            <person name="Tak E.J."/>
            <person name="Bae J.-W."/>
        </authorList>
    </citation>
    <scope>NUCLEOTIDE SEQUENCE [LARGE SCALE GENOMIC DNA]</scope>
    <source>
        <strain evidence="5">NSG39</strain>
    </source>
</reference>
<feature type="domain" description="N-acetyltransferase" evidence="3">
    <location>
        <begin position="2"/>
        <end position="147"/>
    </location>
</feature>